<protein>
    <recommendedName>
        <fullName evidence="1">Novel STAND NTPase 3 domain-containing protein</fullName>
    </recommendedName>
</protein>
<evidence type="ECO:0000259" key="1">
    <source>
        <dbReference type="Pfam" id="PF20720"/>
    </source>
</evidence>
<dbReference type="AlphaFoldDB" id="A0A917IYX3"/>
<accession>A0A917IYX3</accession>
<dbReference type="InterPro" id="IPR027417">
    <property type="entry name" value="P-loop_NTPase"/>
</dbReference>
<keyword evidence="3" id="KW-1185">Reference proteome</keyword>
<dbReference type="InterPro" id="IPR049050">
    <property type="entry name" value="nSTAND3"/>
</dbReference>
<evidence type="ECO:0000313" key="2">
    <source>
        <dbReference type="EMBL" id="GGH71331.1"/>
    </source>
</evidence>
<name>A0A917IYX3_9BACT</name>
<dbReference type="SUPFAM" id="SSF52540">
    <property type="entry name" value="P-loop containing nucleoside triphosphate hydrolases"/>
    <property type="match status" value="1"/>
</dbReference>
<comment type="caution">
    <text evidence="2">The sequence shown here is derived from an EMBL/GenBank/DDBJ whole genome shotgun (WGS) entry which is preliminary data.</text>
</comment>
<dbReference type="Gene3D" id="3.40.50.300">
    <property type="entry name" value="P-loop containing nucleotide triphosphate hydrolases"/>
    <property type="match status" value="1"/>
</dbReference>
<reference evidence="2" key="1">
    <citation type="journal article" date="2014" name="Int. J. Syst. Evol. Microbiol.">
        <title>Complete genome sequence of Corynebacterium casei LMG S-19264T (=DSM 44701T), isolated from a smear-ripened cheese.</title>
        <authorList>
            <consortium name="US DOE Joint Genome Institute (JGI-PGF)"/>
            <person name="Walter F."/>
            <person name="Albersmeier A."/>
            <person name="Kalinowski J."/>
            <person name="Ruckert C."/>
        </authorList>
    </citation>
    <scope>NUCLEOTIDE SEQUENCE</scope>
    <source>
        <strain evidence="2">CGMCC 1.15290</strain>
    </source>
</reference>
<dbReference type="Proteomes" id="UP000627292">
    <property type="component" value="Unassembled WGS sequence"/>
</dbReference>
<reference evidence="2" key="2">
    <citation type="submission" date="2020-09" db="EMBL/GenBank/DDBJ databases">
        <authorList>
            <person name="Sun Q."/>
            <person name="Zhou Y."/>
        </authorList>
    </citation>
    <scope>NUCLEOTIDE SEQUENCE</scope>
    <source>
        <strain evidence="2">CGMCC 1.15290</strain>
    </source>
</reference>
<sequence>MCNITKWFRSIVNVKVQDISNSPVTVSVTRRRQKIKLKKKWFDEHFKRSFDQEIQSKYNAWLYQTNRFEREELLNILNFAGYLQTGLKLIESAKEALEAFNKKYQTFLIIIDREGIKITNKQHPFTSNTAALFEASSSLQVQLQLAATQLNRKGYDLLNHKASLKPLDYLVIGDADLGGSAFLDKQLVTNRFLLSDLRSLHSKALSDLEQWNKWVHRFHQQANYKIISGNAGTGKTNTSAYLAEQLHKSGEFVIFLKAWQFSGDNTVLENVFFRLLEVPPGYTLREFLEKLQTFSKNRKKRCFIIIDALNETTRSTTGFSKIWHYNLQSFINDISQFSNVYFICTLRTSYIKQIWHDEQPYISMLQGFDNEADIKDACLRYFSHYRISPQNFNEADLTPFQVPLFLDLFCRMANGDRLRSHNIMLDASSYASVFKQYVARLVNEVQQKRELATQNPIREGLYNSGQLFWTEPQGLAKLDEFVIAFDKTANIQTHISIAFAMLDGNLIFIRDASGRSQEIVRHTQQEVGGYLLASWLTETYPNANDLINSPLFQKNLLRSSRNPHQLRLDIIKFLVALKPDIITAIDDEDIVHSAWWFLYNGYQSVDGVLPSYLLKHWANLDIMEQILSTSKRYWLDTSNQFNFNYIASMLMRLRAWDLDLTWNLHIYKNADAFYQMVEHSIEIIRNGEASEERIHLWARHVAFISVTNIRKLRELTAVFLLEYGKQYPTKLADLTVEYFNLADSYITQTLTQCIYGVALILQNDTNFINDHLKSIAQRLYMLQFDPDSKNAVFDYIITDSIKHLLDLAIHKKVWEPEATIAGRIREYKTAEPSQWPIANERTREFIDEHSSYSDLPEPIKMDFSIYTIPRLFNNHERQGEGIVQVYTRIIDLGFEHTIQAGSRSVLLEDFYHGSSLDKELGRVDRLGKKYCWRAFFDYAGYLLQNGELSVFGHKDEGLQYSRLSDIDYDISLPKTNYKIRKRLYKENLLAQHSTDKEWYNQVVIDSIQPLIIQNLEADTYVMVNGDISQKLDESYNVRSSLMVDAFFIRKNDNTHYLKAIIKERVFEWTNDMEIRDNLRHVYFGELYWADTMPTARPYDFSIPNGEIEVVQHIVEIEEAMLGIYDFDQVGQIVDQELRYHYNFETLPVVAYFLWESPSDIFPGQSDYFPSVDMGKQLFLKANPLTCQILDADLKACYQSIDLEEEHFDNTFNYMRKDLLDKYMLDNNLALLYRVKQHSYDTDRMHNRKMKYFLYEQQ</sequence>
<dbReference type="RefSeq" id="WP_188953736.1">
    <property type="nucleotide sequence ID" value="NZ_BMIB01000003.1"/>
</dbReference>
<proteinExistence type="predicted"/>
<feature type="domain" description="Novel STAND NTPase 3" evidence="1">
    <location>
        <begin position="220"/>
        <end position="357"/>
    </location>
</feature>
<dbReference type="EMBL" id="BMIB01000003">
    <property type="protein sequence ID" value="GGH71331.1"/>
    <property type="molecule type" value="Genomic_DNA"/>
</dbReference>
<gene>
    <name evidence="2" type="ORF">GCM10011379_30560</name>
</gene>
<organism evidence="2 3">
    <name type="scientific">Filimonas zeae</name>
    <dbReference type="NCBI Taxonomy" id="1737353"/>
    <lineage>
        <taxon>Bacteria</taxon>
        <taxon>Pseudomonadati</taxon>
        <taxon>Bacteroidota</taxon>
        <taxon>Chitinophagia</taxon>
        <taxon>Chitinophagales</taxon>
        <taxon>Chitinophagaceae</taxon>
        <taxon>Filimonas</taxon>
    </lineage>
</organism>
<dbReference type="Pfam" id="PF20720">
    <property type="entry name" value="nSTAND3"/>
    <property type="match status" value="1"/>
</dbReference>
<evidence type="ECO:0000313" key="3">
    <source>
        <dbReference type="Proteomes" id="UP000627292"/>
    </source>
</evidence>